<keyword evidence="9" id="KW-1185">Reference proteome</keyword>
<dbReference type="SMART" id="SM00331">
    <property type="entry name" value="PP2C_SIG"/>
    <property type="match status" value="1"/>
</dbReference>
<name>A0ABV3U9T1_9GAMM</name>
<comment type="caution">
    <text evidence="8">The sequence shown here is derived from an EMBL/GenBank/DDBJ whole genome shotgun (WGS) entry which is preliminary data.</text>
</comment>
<dbReference type="SMART" id="SM00220">
    <property type="entry name" value="S_TKc"/>
    <property type="match status" value="1"/>
</dbReference>
<dbReference type="CDD" id="cd00143">
    <property type="entry name" value="PP2Cc"/>
    <property type="match status" value="1"/>
</dbReference>
<feature type="domain" description="PPM-type phosphatase" evidence="7">
    <location>
        <begin position="10"/>
        <end position="240"/>
    </location>
</feature>
<proteinExistence type="predicted"/>
<dbReference type="PANTHER" id="PTHR43289:SF6">
    <property type="entry name" value="SERINE_THREONINE-PROTEIN KINASE NEKL-3"/>
    <property type="match status" value="1"/>
</dbReference>
<gene>
    <name evidence="8" type="ORF">AB4876_12485</name>
</gene>
<evidence type="ECO:0000256" key="1">
    <source>
        <dbReference type="ARBA" id="ARBA00022679"/>
    </source>
</evidence>
<reference evidence="8 9" key="1">
    <citation type="journal article" date="2011" name="Int. J. Syst. Evol. Microbiol.">
        <title>Zhongshania antarctica gen. nov., sp. nov. and Zhongshania guokunii sp. nov., gammaproteobacteria respectively isolated from coastal attached (fast) ice and surface seawater of the Antarctic.</title>
        <authorList>
            <person name="Li H.J."/>
            <person name="Zhang X.Y."/>
            <person name="Chen C.X."/>
            <person name="Zhang Y.J."/>
            <person name="Gao Z.M."/>
            <person name="Yu Y."/>
            <person name="Chen X.L."/>
            <person name="Chen B."/>
            <person name="Zhang Y.Z."/>
        </authorList>
    </citation>
    <scope>NUCLEOTIDE SEQUENCE [LARGE SCALE GENOMIC DNA]</scope>
    <source>
        <strain evidence="8 9">ZS6-22T</strain>
    </source>
</reference>
<evidence type="ECO:0000259" key="6">
    <source>
        <dbReference type="PROSITE" id="PS50011"/>
    </source>
</evidence>
<keyword evidence="2" id="KW-0547">Nucleotide-binding</keyword>
<evidence type="ECO:0000256" key="4">
    <source>
        <dbReference type="ARBA" id="ARBA00022840"/>
    </source>
</evidence>
<dbReference type="Pfam" id="PF13672">
    <property type="entry name" value="PP2C_2"/>
    <property type="match status" value="1"/>
</dbReference>
<evidence type="ECO:0000313" key="9">
    <source>
        <dbReference type="Proteomes" id="UP001557485"/>
    </source>
</evidence>
<evidence type="ECO:0000256" key="2">
    <source>
        <dbReference type="ARBA" id="ARBA00022741"/>
    </source>
</evidence>
<accession>A0ABV3U9T1</accession>
<dbReference type="Pfam" id="PF00069">
    <property type="entry name" value="Pkinase"/>
    <property type="match status" value="1"/>
</dbReference>
<dbReference type="SUPFAM" id="SSF81606">
    <property type="entry name" value="PP2C-like"/>
    <property type="match status" value="1"/>
</dbReference>
<dbReference type="InterPro" id="IPR001932">
    <property type="entry name" value="PPM-type_phosphatase-like_dom"/>
</dbReference>
<dbReference type="RefSeq" id="WP_368382022.1">
    <property type="nucleotide sequence ID" value="NZ_JBFRYA010000010.1"/>
</dbReference>
<evidence type="ECO:0000256" key="5">
    <source>
        <dbReference type="SAM" id="Phobius"/>
    </source>
</evidence>
<dbReference type="InterPro" id="IPR036457">
    <property type="entry name" value="PPM-type-like_dom_sf"/>
</dbReference>
<keyword evidence="1" id="KW-0808">Transferase</keyword>
<dbReference type="PROSITE" id="PS50011">
    <property type="entry name" value="PROTEIN_KINASE_DOM"/>
    <property type="match status" value="1"/>
</dbReference>
<keyword evidence="5" id="KW-1133">Transmembrane helix</keyword>
<keyword evidence="5" id="KW-0472">Membrane</keyword>
<dbReference type="PROSITE" id="PS51746">
    <property type="entry name" value="PPM_2"/>
    <property type="match status" value="1"/>
</dbReference>
<dbReference type="InterPro" id="IPR011009">
    <property type="entry name" value="Kinase-like_dom_sf"/>
</dbReference>
<feature type="domain" description="Protein kinase" evidence="6">
    <location>
        <begin position="273"/>
        <end position="534"/>
    </location>
</feature>
<dbReference type="EMBL" id="JBFRYA010000010">
    <property type="protein sequence ID" value="MEX1669729.1"/>
    <property type="molecule type" value="Genomic_DNA"/>
</dbReference>
<dbReference type="Gene3D" id="1.10.510.10">
    <property type="entry name" value="Transferase(Phosphotransferase) domain 1"/>
    <property type="match status" value="1"/>
</dbReference>
<keyword evidence="3 8" id="KW-0418">Kinase</keyword>
<dbReference type="SUPFAM" id="SSF56112">
    <property type="entry name" value="Protein kinase-like (PK-like)"/>
    <property type="match status" value="1"/>
</dbReference>
<keyword evidence="4" id="KW-0067">ATP-binding</keyword>
<dbReference type="GO" id="GO:0016301">
    <property type="term" value="F:kinase activity"/>
    <property type="evidence" value="ECO:0007669"/>
    <property type="project" value="UniProtKB-KW"/>
</dbReference>
<dbReference type="SMART" id="SM00332">
    <property type="entry name" value="PP2Cc"/>
    <property type="match status" value="1"/>
</dbReference>
<evidence type="ECO:0000259" key="7">
    <source>
        <dbReference type="PROSITE" id="PS51746"/>
    </source>
</evidence>
<dbReference type="InterPro" id="IPR000719">
    <property type="entry name" value="Prot_kinase_dom"/>
</dbReference>
<evidence type="ECO:0000256" key="3">
    <source>
        <dbReference type="ARBA" id="ARBA00022777"/>
    </source>
</evidence>
<organism evidence="8 9">
    <name type="scientific">Zhongshania guokunii</name>
    <dbReference type="NCBI Taxonomy" id="641783"/>
    <lineage>
        <taxon>Bacteria</taxon>
        <taxon>Pseudomonadati</taxon>
        <taxon>Pseudomonadota</taxon>
        <taxon>Gammaproteobacteria</taxon>
        <taxon>Cellvibrionales</taxon>
        <taxon>Spongiibacteraceae</taxon>
        <taxon>Zhongshania</taxon>
    </lineage>
</organism>
<dbReference type="Proteomes" id="UP001557485">
    <property type="component" value="Unassembled WGS sequence"/>
</dbReference>
<evidence type="ECO:0000313" key="8">
    <source>
        <dbReference type="EMBL" id="MEX1669729.1"/>
    </source>
</evidence>
<feature type="transmembrane region" description="Helical" evidence="5">
    <location>
        <begin position="554"/>
        <end position="572"/>
    </location>
</feature>
<dbReference type="PANTHER" id="PTHR43289">
    <property type="entry name" value="MITOGEN-ACTIVATED PROTEIN KINASE KINASE KINASE 20-RELATED"/>
    <property type="match status" value="1"/>
</dbReference>
<protein>
    <submittedName>
        <fullName evidence="8">Protein kinase</fullName>
    </submittedName>
</protein>
<sequence length="574" mass="63230">MHFDGGLKLAIAQRSSAGQKPVNEDSLGICIPKDEQITTKGAVAVIADGVSAAEAGKEAAETCVTGFLSDYFSTPDSWSVKRSAQQVLNALNRWLYGQGQHYLQAEKGYVSTLSIAIFKSQTAHLFHVGDSRIYRLRDGCLEQLTRDHAMPISRGKSYLTRAMGLDINLDVDYRAADVAVGDVFLLSTDGIHDVLSSGHLQELIGTITIAADLDAICQQMIDEALAAGSDDNLSCQLLRVDALPLEDAGDVYRKLTALPFPPPLAVGMVLDGLVIEEEIHASPRSQLYKVFDATANQHYVMKTPSANFNDDPAYIERFILESWVGRRIQSEHVIAVIAPPLAPTCLYYLSAFAPGRTLGQWMRDNPKPSSKQMLDIILPAAKGLQAMHRRDTIHQDIKPDNILVGDDGQVKIIDFGSCYVAGLAEIAVPISRDRVLGTAQYSAPEHVLGRKPGAKADQFSLAVIVFEVLTGHHPFQGRLENCTTTAAFTRLEYIPACHYNPHVPLWLDAALSRALSISPELRYNDIAEFVHDLQHPNPVYSKDNFQPLLTRNPLRVWQGISFILLLCLLWSLRR</sequence>
<dbReference type="CDD" id="cd14014">
    <property type="entry name" value="STKc_PknB_like"/>
    <property type="match status" value="1"/>
</dbReference>
<keyword evidence="5" id="KW-0812">Transmembrane</keyword>
<dbReference type="Gene3D" id="3.60.40.10">
    <property type="entry name" value="PPM-type phosphatase domain"/>
    <property type="match status" value="1"/>
</dbReference>